<dbReference type="Pfam" id="PF01124">
    <property type="entry name" value="MAPEG"/>
    <property type="match status" value="1"/>
</dbReference>
<dbReference type="Proteomes" id="UP001305647">
    <property type="component" value="Unassembled WGS sequence"/>
</dbReference>
<evidence type="ECO:0000256" key="2">
    <source>
        <dbReference type="ARBA" id="ARBA00022692"/>
    </source>
</evidence>
<keyword evidence="4 5" id="KW-0472">Membrane</keyword>
<dbReference type="GO" id="GO:0016020">
    <property type="term" value="C:membrane"/>
    <property type="evidence" value="ECO:0007669"/>
    <property type="project" value="UniProtKB-SubCell"/>
</dbReference>
<gene>
    <name evidence="6" type="ORF">N658DRAFT_17281</name>
</gene>
<feature type="transmembrane region" description="Helical" evidence="5">
    <location>
        <begin position="102"/>
        <end position="120"/>
    </location>
</feature>
<evidence type="ECO:0000256" key="5">
    <source>
        <dbReference type="SAM" id="Phobius"/>
    </source>
</evidence>
<reference evidence="6" key="2">
    <citation type="submission" date="2023-05" db="EMBL/GenBank/DDBJ databases">
        <authorList>
            <consortium name="Lawrence Berkeley National Laboratory"/>
            <person name="Steindorff A."/>
            <person name="Hensen N."/>
            <person name="Bonometti L."/>
            <person name="Westerberg I."/>
            <person name="Brannstrom I.O."/>
            <person name="Guillou S."/>
            <person name="Cros-Aarteil S."/>
            <person name="Calhoun S."/>
            <person name="Haridas S."/>
            <person name="Kuo A."/>
            <person name="Mondo S."/>
            <person name="Pangilinan J."/>
            <person name="Riley R."/>
            <person name="Labutti K."/>
            <person name="Andreopoulos B."/>
            <person name="Lipzen A."/>
            <person name="Chen C."/>
            <person name="Yanf M."/>
            <person name="Daum C."/>
            <person name="Ng V."/>
            <person name="Clum A."/>
            <person name="Ohm R."/>
            <person name="Martin F."/>
            <person name="Silar P."/>
            <person name="Natvig D."/>
            <person name="Lalanne C."/>
            <person name="Gautier V."/>
            <person name="Ament-Velasquez S.L."/>
            <person name="Kruys A."/>
            <person name="Hutchinson M.I."/>
            <person name="Powell A.J."/>
            <person name="Barry K."/>
            <person name="Miller A.N."/>
            <person name="Grigoriev I.V."/>
            <person name="Debuchy R."/>
            <person name="Gladieux P."/>
            <person name="Thoren M.H."/>
            <person name="Johannesson H."/>
        </authorList>
    </citation>
    <scope>NUCLEOTIDE SEQUENCE</scope>
    <source>
        <strain evidence="6">CBS 757.83</strain>
    </source>
</reference>
<keyword evidence="7" id="KW-1185">Reference proteome</keyword>
<name>A0AAN6QB98_9PEZI</name>
<comment type="subcellular location">
    <subcellularLocation>
        <location evidence="1">Membrane</location>
    </subcellularLocation>
</comment>
<evidence type="ECO:0000256" key="3">
    <source>
        <dbReference type="ARBA" id="ARBA00022989"/>
    </source>
</evidence>
<evidence type="ECO:0000256" key="1">
    <source>
        <dbReference type="ARBA" id="ARBA00004370"/>
    </source>
</evidence>
<dbReference type="InterPro" id="IPR023352">
    <property type="entry name" value="MAPEG-like_dom_sf"/>
</dbReference>
<dbReference type="AlphaFoldDB" id="A0AAN6QB98"/>
<accession>A0AAN6QB98</accession>
<dbReference type="Gene3D" id="1.20.120.550">
    <property type="entry name" value="Membrane associated eicosanoid/glutathione metabolism-like domain"/>
    <property type="match status" value="1"/>
</dbReference>
<reference evidence="6" key="1">
    <citation type="journal article" date="2023" name="Mol. Phylogenet. Evol.">
        <title>Genome-scale phylogeny and comparative genomics of the fungal order Sordariales.</title>
        <authorList>
            <person name="Hensen N."/>
            <person name="Bonometti L."/>
            <person name="Westerberg I."/>
            <person name="Brannstrom I.O."/>
            <person name="Guillou S."/>
            <person name="Cros-Aarteil S."/>
            <person name="Calhoun S."/>
            <person name="Haridas S."/>
            <person name="Kuo A."/>
            <person name="Mondo S."/>
            <person name="Pangilinan J."/>
            <person name="Riley R."/>
            <person name="LaButti K."/>
            <person name="Andreopoulos B."/>
            <person name="Lipzen A."/>
            <person name="Chen C."/>
            <person name="Yan M."/>
            <person name="Daum C."/>
            <person name="Ng V."/>
            <person name="Clum A."/>
            <person name="Steindorff A."/>
            <person name="Ohm R.A."/>
            <person name="Martin F."/>
            <person name="Silar P."/>
            <person name="Natvig D.O."/>
            <person name="Lalanne C."/>
            <person name="Gautier V."/>
            <person name="Ament-Velasquez S.L."/>
            <person name="Kruys A."/>
            <person name="Hutchinson M.I."/>
            <person name="Powell A.J."/>
            <person name="Barry K."/>
            <person name="Miller A.N."/>
            <person name="Grigoriev I.V."/>
            <person name="Debuchy R."/>
            <person name="Gladieux P."/>
            <person name="Hiltunen Thoren M."/>
            <person name="Johannesson H."/>
        </authorList>
    </citation>
    <scope>NUCLEOTIDE SEQUENCE</scope>
    <source>
        <strain evidence="6">CBS 757.83</strain>
    </source>
</reference>
<comment type="caution">
    <text evidence="6">The sequence shown here is derived from an EMBL/GenBank/DDBJ whole genome shotgun (WGS) entry which is preliminary data.</text>
</comment>
<organism evidence="6 7">
    <name type="scientific">Parathielavia hyrcaniae</name>
    <dbReference type="NCBI Taxonomy" id="113614"/>
    <lineage>
        <taxon>Eukaryota</taxon>
        <taxon>Fungi</taxon>
        <taxon>Dikarya</taxon>
        <taxon>Ascomycota</taxon>
        <taxon>Pezizomycotina</taxon>
        <taxon>Sordariomycetes</taxon>
        <taxon>Sordariomycetidae</taxon>
        <taxon>Sordariales</taxon>
        <taxon>Chaetomiaceae</taxon>
        <taxon>Parathielavia</taxon>
    </lineage>
</organism>
<dbReference type="InterPro" id="IPR001129">
    <property type="entry name" value="Membr-assoc_MAPEG"/>
</dbReference>
<evidence type="ECO:0000313" key="6">
    <source>
        <dbReference type="EMBL" id="KAK4106386.1"/>
    </source>
</evidence>
<feature type="transmembrane region" description="Helical" evidence="5">
    <location>
        <begin position="79"/>
        <end position="96"/>
    </location>
</feature>
<keyword evidence="3 5" id="KW-1133">Transmembrane helix</keyword>
<protein>
    <submittedName>
        <fullName evidence="6">Uncharacterized protein</fullName>
    </submittedName>
</protein>
<evidence type="ECO:0000256" key="4">
    <source>
        <dbReference type="ARBA" id="ARBA00023136"/>
    </source>
</evidence>
<dbReference type="PANTHER" id="PTHR35371:SF1">
    <property type="entry name" value="BLR7753 PROTEIN"/>
    <property type="match status" value="1"/>
</dbReference>
<dbReference type="PANTHER" id="PTHR35371">
    <property type="entry name" value="INNER MEMBRANE PROTEIN"/>
    <property type="match status" value="1"/>
</dbReference>
<keyword evidence="2 5" id="KW-0812">Transmembrane</keyword>
<feature type="transmembrane region" description="Helical" evidence="5">
    <location>
        <begin position="132"/>
        <end position="151"/>
    </location>
</feature>
<feature type="transmembrane region" description="Helical" evidence="5">
    <location>
        <begin position="12"/>
        <end position="32"/>
    </location>
</feature>
<sequence>MASLVGFASTNWSYYTIPAAFILCMAPHAYAIKLANKNYDLGNPRKTIEHCAKDTTLDKVTARRIARAEAASANGFETLGLYAAAVVAGNTAGVAAERLNQLTLAYLLSRAAYSYIYVFLQDNSKFAPVRSLVWMAGAGLIMTLFVAAGGASN</sequence>
<dbReference type="SUPFAM" id="SSF161084">
    <property type="entry name" value="MAPEG domain-like"/>
    <property type="match status" value="1"/>
</dbReference>
<proteinExistence type="predicted"/>
<dbReference type="EMBL" id="MU863624">
    <property type="protein sequence ID" value="KAK4106386.1"/>
    <property type="molecule type" value="Genomic_DNA"/>
</dbReference>
<evidence type="ECO:0000313" key="7">
    <source>
        <dbReference type="Proteomes" id="UP001305647"/>
    </source>
</evidence>